<evidence type="ECO:0000259" key="4">
    <source>
        <dbReference type="Pfam" id="PF01370"/>
    </source>
</evidence>
<dbReference type="Gene3D" id="3.40.50.720">
    <property type="entry name" value="NAD(P)-binding Rossmann-like Domain"/>
    <property type="match status" value="1"/>
</dbReference>
<evidence type="ECO:0000256" key="3">
    <source>
        <dbReference type="SAM" id="MobiDB-lite"/>
    </source>
</evidence>
<sequence length="390" mass="41413">MGGCAAGRGPRASGPTRAGDAGAGRVSGAGGGMGRPALTGRRPVLVTGGAGFIGSNLADRLAQQGHDVLVFDALARPGVEANLAWLQQRHPARISTMVADIRDAAAVEEALRDAQVVFHLAGQVAVTTSLVAPQDDFDINLRGTFMLLEGLRRRGGGVPLVFASTNKVYGNLGDVALEQVGECYVPSDPAVRASGIGEARPLDFHTPYGCSKGAADQYVLDFDRSFGVPTVVLRMSCIYGQRQMGTEDQGWVAHFLIRALKGEPISIFGDGRQVRDVLQVDDAVRAYLNAWGRIGTVHGRAFNLGGGPGNAISLRQLVAAIEELLGRRVELQFADWRAGDQRYYVSDTRATRLELGLAEPTSWRAGVAALAQWLEREGGLQAATKLEALT</sequence>
<evidence type="ECO:0000313" key="5">
    <source>
        <dbReference type="EMBL" id="MBO1076867.1"/>
    </source>
</evidence>
<feature type="region of interest" description="Disordered" evidence="3">
    <location>
        <begin position="1"/>
        <end position="37"/>
    </location>
</feature>
<evidence type="ECO:0000256" key="2">
    <source>
        <dbReference type="ARBA" id="ARBA00007637"/>
    </source>
</evidence>
<protein>
    <submittedName>
        <fullName evidence="5">SDR family NAD(P)-dependent oxidoreductase</fullName>
    </submittedName>
</protein>
<accession>A0ABS3KHC5</accession>
<dbReference type="Pfam" id="PF01370">
    <property type="entry name" value="Epimerase"/>
    <property type="match status" value="1"/>
</dbReference>
<dbReference type="InterPro" id="IPR036291">
    <property type="entry name" value="NAD(P)-bd_dom_sf"/>
</dbReference>
<evidence type="ECO:0000256" key="1">
    <source>
        <dbReference type="ARBA" id="ARBA00005125"/>
    </source>
</evidence>
<dbReference type="EMBL" id="JACTNF010000033">
    <property type="protein sequence ID" value="MBO1076867.1"/>
    <property type="molecule type" value="Genomic_DNA"/>
</dbReference>
<dbReference type="SUPFAM" id="SSF51735">
    <property type="entry name" value="NAD(P)-binding Rossmann-fold domains"/>
    <property type="match status" value="1"/>
</dbReference>
<comment type="similarity">
    <text evidence="2">Belongs to the NAD(P)-dependent epimerase/dehydratase family.</text>
</comment>
<evidence type="ECO:0000313" key="6">
    <source>
        <dbReference type="Proteomes" id="UP001518990"/>
    </source>
</evidence>
<feature type="domain" description="NAD-dependent epimerase/dehydratase" evidence="4">
    <location>
        <begin position="44"/>
        <end position="305"/>
    </location>
</feature>
<proteinExistence type="inferred from homology"/>
<name>A0ABS3KHC5_9PROT</name>
<dbReference type="InterPro" id="IPR001509">
    <property type="entry name" value="Epimerase_deHydtase"/>
</dbReference>
<keyword evidence="6" id="KW-1185">Reference proteome</keyword>
<comment type="caution">
    <text evidence="5">The sequence shown here is derived from an EMBL/GenBank/DDBJ whole genome shotgun (WGS) entry which is preliminary data.</text>
</comment>
<comment type="pathway">
    <text evidence="1">Bacterial outer membrane biogenesis; LPS O-antigen biosynthesis.</text>
</comment>
<feature type="compositionally biased region" description="Gly residues" evidence="3">
    <location>
        <begin position="21"/>
        <end position="34"/>
    </location>
</feature>
<dbReference type="PANTHER" id="PTHR43000">
    <property type="entry name" value="DTDP-D-GLUCOSE 4,6-DEHYDRATASE-RELATED"/>
    <property type="match status" value="1"/>
</dbReference>
<organism evidence="5 6">
    <name type="scientific">Roseomonas marmotae</name>
    <dbReference type="NCBI Taxonomy" id="2768161"/>
    <lineage>
        <taxon>Bacteria</taxon>
        <taxon>Pseudomonadati</taxon>
        <taxon>Pseudomonadota</taxon>
        <taxon>Alphaproteobacteria</taxon>
        <taxon>Acetobacterales</taxon>
        <taxon>Roseomonadaceae</taxon>
        <taxon>Roseomonas</taxon>
    </lineage>
</organism>
<dbReference type="Proteomes" id="UP001518990">
    <property type="component" value="Unassembled WGS sequence"/>
</dbReference>
<reference evidence="5 6" key="1">
    <citation type="submission" date="2020-09" db="EMBL/GenBank/DDBJ databases">
        <title>Roseomonas.</title>
        <authorList>
            <person name="Zhu W."/>
        </authorList>
    </citation>
    <scope>NUCLEOTIDE SEQUENCE [LARGE SCALE GENOMIC DNA]</scope>
    <source>
        <strain evidence="5 6">1311</strain>
    </source>
</reference>
<gene>
    <name evidence="5" type="ORF">IAI60_19815</name>
</gene>